<comment type="caution">
    <text evidence="1">The sequence shown here is derived from an EMBL/GenBank/DDBJ whole genome shotgun (WGS) entry which is preliminary data.</text>
</comment>
<protein>
    <recommendedName>
        <fullName evidence="2">DUF222 domain-containing protein</fullName>
    </recommendedName>
</protein>
<gene>
    <name evidence="1" type="ORF">QBL07_01875</name>
</gene>
<dbReference type="EMBL" id="JARUXG010000001">
    <property type="protein sequence ID" value="MDG6779574.1"/>
    <property type="molecule type" value="Genomic_DNA"/>
</dbReference>
<accession>A0AAW6R2V5</accession>
<proteinExistence type="predicted"/>
<evidence type="ECO:0000313" key="1">
    <source>
        <dbReference type="EMBL" id="MDG6779574.1"/>
    </source>
</evidence>
<name>A0AAW6R2V5_GORRU</name>
<dbReference type="RefSeq" id="WP_168432590.1">
    <property type="nucleotide sequence ID" value="NZ_CP178556.1"/>
</dbReference>
<reference evidence="1" key="1">
    <citation type="submission" date="2023-04" db="EMBL/GenBank/DDBJ databases">
        <title>Characterization and analysis of the complete genome of Gordonia rubripertincta 112, the degrader of aromatic and aliphatic compounds.</title>
        <authorList>
            <person name="Frantsuzova E."/>
            <person name="Bogun A."/>
            <person name="Delegan Y."/>
        </authorList>
    </citation>
    <scope>NUCLEOTIDE SEQUENCE</scope>
    <source>
        <strain evidence="1">112</strain>
    </source>
</reference>
<organism evidence="1">
    <name type="scientific">Gordonia rubripertincta</name>
    <name type="common">Rhodococcus corallinus</name>
    <dbReference type="NCBI Taxonomy" id="36822"/>
    <lineage>
        <taxon>Bacteria</taxon>
        <taxon>Bacillati</taxon>
        <taxon>Actinomycetota</taxon>
        <taxon>Actinomycetes</taxon>
        <taxon>Mycobacteriales</taxon>
        <taxon>Gordoniaceae</taxon>
        <taxon>Gordonia</taxon>
    </lineage>
</organism>
<evidence type="ECO:0008006" key="2">
    <source>
        <dbReference type="Google" id="ProtNLM"/>
    </source>
</evidence>
<dbReference type="AlphaFoldDB" id="A0AAW6R2V5"/>
<sequence>MAGHRHRDPSFSQILDGTFALFPTEPTTPGADPIPATHTLAVLLDRALSPRGLDDRDLRVLSDEPIRAWATIVRTFWLRAKVAHATGHATPENLGTLRRDALTALASITDPQQRQPGSTLDRYLAHRDKTTIRPPANGRRLLREAMANPAKALPHLREDPR</sequence>